<dbReference type="AlphaFoldDB" id="A0A840I3R9"/>
<feature type="transmembrane region" description="Helical" evidence="1">
    <location>
        <begin position="134"/>
        <end position="152"/>
    </location>
</feature>
<name>A0A840I3R9_9PROT</name>
<feature type="transmembrane region" description="Helical" evidence="1">
    <location>
        <begin position="234"/>
        <end position="253"/>
    </location>
</feature>
<dbReference type="Proteomes" id="UP000563524">
    <property type="component" value="Unassembled WGS sequence"/>
</dbReference>
<sequence length="283" mass="31396">MADIFSLDGLFTLSNLFTLLMLVLLQAVLGFDNLLYITIESRRVPAERQRFVRRVGIGLAVLFRLVLLFVILLVFQQLQDPLFSIETHPFTAAFTVRVLITLFGGAFIIWTAMKEIFHLLSVDHLEHEETTAKRTVGGALFWIVTMNLIFSFDSLLSAIALSEVFVVLGIAIVAGGALMVWLSDHVAAFLEKNRAYEVLGLFILLVVGVLLLSDAGHLAHMSFFGFEVQAMSKATFYFVIFVMVCVSVVQSRYRTKLLSQRSEAARMGVPTTEPNVGISAAKG</sequence>
<feature type="transmembrane region" description="Helical" evidence="1">
    <location>
        <begin position="164"/>
        <end position="183"/>
    </location>
</feature>
<dbReference type="GO" id="GO:0016020">
    <property type="term" value="C:membrane"/>
    <property type="evidence" value="ECO:0007669"/>
    <property type="project" value="InterPro"/>
</dbReference>
<dbReference type="Pfam" id="PF03741">
    <property type="entry name" value="TerC"/>
    <property type="match status" value="1"/>
</dbReference>
<accession>A0A840I3R9</accession>
<feature type="transmembrane region" description="Helical" evidence="1">
    <location>
        <begin position="51"/>
        <end position="74"/>
    </location>
</feature>
<proteinExistence type="predicted"/>
<dbReference type="InterPro" id="IPR005496">
    <property type="entry name" value="Integral_membrane_TerC"/>
</dbReference>
<evidence type="ECO:0000313" key="2">
    <source>
        <dbReference type="EMBL" id="MBB4658854.1"/>
    </source>
</evidence>
<keyword evidence="1" id="KW-0812">Transmembrane</keyword>
<keyword evidence="1" id="KW-1133">Transmembrane helix</keyword>
<feature type="transmembrane region" description="Helical" evidence="1">
    <location>
        <begin position="195"/>
        <end position="214"/>
    </location>
</feature>
<keyword evidence="1" id="KW-0472">Membrane</keyword>
<dbReference type="RefSeq" id="WP_183817027.1">
    <property type="nucleotide sequence ID" value="NZ_JACHOB010000002.1"/>
</dbReference>
<gene>
    <name evidence="2" type="ORF">GGQ59_001368</name>
</gene>
<evidence type="ECO:0000313" key="3">
    <source>
        <dbReference type="Proteomes" id="UP000563524"/>
    </source>
</evidence>
<organism evidence="2 3">
    <name type="scientific">Parvularcula dongshanensis</name>
    <dbReference type="NCBI Taxonomy" id="1173995"/>
    <lineage>
        <taxon>Bacteria</taxon>
        <taxon>Pseudomonadati</taxon>
        <taxon>Pseudomonadota</taxon>
        <taxon>Alphaproteobacteria</taxon>
        <taxon>Parvularculales</taxon>
        <taxon>Parvularculaceae</taxon>
        <taxon>Parvularcula</taxon>
    </lineage>
</organism>
<reference evidence="2 3" key="1">
    <citation type="submission" date="2020-08" db="EMBL/GenBank/DDBJ databases">
        <title>Genomic Encyclopedia of Type Strains, Phase IV (KMG-IV): sequencing the most valuable type-strain genomes for metagenomic binning, comparative biology and taxonomic classification.</title>
        <authorList>
            <person name="Goeker M."/>
        </authorList>
    </citation>
    <scope>NUCLEOTIDE SEQUENCE [LARGE SCALE GENOMIC DNA]</scope>
    <source>
        <strain evidence="2 3">DSM 102850</strain>
    </source>
</reference>
<protein>
    <submittedName>
        <fullName evidence="2">Putative tellurium resistance membrane protein TerC</fullName>
    </submittedName>
</protein>
<evidence type="ECO:0000256" key="1">
    <source>
        <dbReference type="SAM" id="Phobius"/>
    </source>
</evidence>
<keyword evidence="3" id="KW-1185">Reference proteome</keyword>
<feature type="transmembrane region" description="Helical" evidence="1">
    <location>
        <begin position="94"/>
        <end position="113"/>
    </location>
</feature>
<comment type="caution">
    <text evidence="2">The sequence shown here is derived from an EMBL/GenBank/DDBJ whole genome shotgun (WGS) entry which is preliminary data.</text>
</comment>
<dbReference type="EMBL" id="JACHOB010000002">
    <property type="protein sequence ID" value="MBB4658854.1"/>
    <property type="molecule type" value="Genomic_DNA"/>
</dbReference>
<feature type="transmembrane region" description="Helical" evidence="1">
    <location>
        <begin position="16"/>
        <end position="39"/>
    </location>
</feature>